<accession>A0A2T7FW75</accession>
<dbReference type="AlphaFoldDB" id="A0A2T7FW75"/>
<keyword evidence="1" id="KW-0732">Signal</keyword>
<dbReference type="Proteomes" id="UP000244817">
    <property type="component" value="Unassembled WGS sequence"/>
</dbReference>
<feature type="signal peptide" evidence="1">
    <location>
        <begin position="1"/>
        <end position="17"/>
    </location>
</feature>
<evidence type="ECO:0000313" key="3">
    <source>
        <dbReference type="Proteomes" id="UP000244817"/>
    </source>
</evidence>
<reference evidence="2 3" key="1">
    <citation type="submission" date="2018-04" db="EMBL/GenBank/DDBJ databases">
        <title>Pelagivirga bohaiensis gen. nov., sp. nov., a bacterium isolated from the Bohai Sea.</title>
        <authorList>
            <person name="Ji X."/>
        </authorList>
    </citation>
    <scope>NUCLEOTIDE SEQUENCE [LARGE SCALE GENOMIC DNA]</scope>
    <source>
        <strain evidence="2 3">BH-SD16</strain>
    </source>
</reference>
<proteinExistence type="predicted"/>
<evidence type="ECO:0000256" key="1">
    <source>
        <dbReference type="SAM" id="SignalP"/>
    </source>
</evidence>
<dbReference type="InterPro" id="IPR023346">
    <property type="entry name" value="Lysozyme-like_dom_sf"/>
</dbReference>
<dbReference type="SUPFAM" id="SSF53955">
    <property type="entry name" value="Lysozyme-like"/>
    <property type="match status" value="1"/>
</dbReference>
<dbReference type="EMBL" id="QCYG01000006">
    <property type="protein sequence ID" value="PVA06430.1"/>
    <property type="molecule type" value="Genomic_DNA"/>
</dbReference>
<dbReference type="RefSeq" id="WP_108641210.1">
    <property type="nucleotide sequence ID" value="NZ_QCYG01000006.1"/>
</dbReference>
<comment type="caution">
    <text evidence="2">The sequence shown here is derived from an EMBL/GenBank/DDBJ whole genome shotgun (WGS) entry which is preliminary data.</text>
</comment>
<feature type="chain" id="PRO_5015444009" evidence="1">
    <location>
        <begin position="18"/>
        <end position="235"/>
    </location>
</feature>
<dbReference type="OrthoDB" id="7851400at2"/>
<protein>
    <submittedName>
        <fullName evidence="2">Uncharacterized protein</fullName>
    </submittedName>
</protein>
<gene>
    <name evidence="2" type="ORF">DC363_11040</name>
</gene>
<name>A0A2T7FW75_9RHOB</name>
<evidence type="ECO:0000313" key="2">
    <source>
        <dbReference type="EMBL" id="PVA06430.1"/>
    </source>
</evidence>
<sequence length="235" mass="24861">MKRIAMMMVLASSPAMGEMNSLFASGQARSGGEEQIVTASARPSSLFAGSSGLFAPRPDRAVPAVVRAPLAGTGDAPVDRLLSLIAQAEAGSAGYDAVQHGARVRPGRPPTQMTLGEIFDWIAATPGQPHAIGRYQFIPSTLRRVAQVRGFGPETRFTAGVQDALALVLLEDAGLTRFEAGTLGRRQFMHNLARIWAGLPLPNGRSYYEGHAGNSATMSWTAFEGGMVRIWPAAG</sequence>
<keyword evidence="3" id="KW-1185">Reference proteome</keyword>
<dbReference type="Gene3D" id="1.10.530.10">
    <property type="match status" value="1"/>
</dbReference>
<organism evidence="2 3">
    <name type="scientific">Thalassorhabdomicrobium marinisediminis</name>
    <dbReference type="NCBI Taxonomy" id="2170577"/>
    <lineage>
        <taxon>Bacteria</taxon>
        <taxon>Pseudomonadati</taxon>
        <taxon>Pseudomonadota</taxon>
        <taxon>Alphaproteobacteria</taxon>
        <taxon>Rhodobacterales</taxon>
        <taxon>Paracoccaceae</taxon>
        <taxon>Thalassorhabdomicrobium</taxon>
    </lineage>
</organism>